<name>A0A6J3M1F5_9PEZI</name>
<keyword evidence="1" id="KW-1185">Reference proteome</keyword>
<evidence type="ECO:0000313" key="2">
    <source>
        <dbReference type="RefSeq" id="XP_033458896.1"/>
    </source>
</evidence>
<organism evidence="2">
    <name type="scientific">Dissoconium aciculare CBS 342.82</name>
    <dbReference type="NCBI Taxonomy" id="1314786"/>
    <lineage>
        <taxon>Eukaryota</taxon>
        <taxon>Fungi</taxon>
        <taxon>Dikarya</taxon>
        <taxon>Ascomycota</taxon>
        <taxon>Pezizomycotina</taxon>
        <taxon>Dothideomycetes</taxon>
        <taxon>Dothideomycetidae</taxon>
        <taxon>Mycosphaerellales</taxon>
        <taxon>Dissoconiaceae</taxon>
        <taxon>Dissoconium</taxon>
    </lineage>
</organism>
<dbReference type="RefSeq" id="XP_033458896.1">
    <property type="nucleotide sequence ID" value="XM_033600022.1"/>
</dbReference>
<dbReference type="Proteomes" id="UP000504637">
    <property type="component" value="Unplaced"/>
</dbReference>
<evidence type="ECO:0000313" key="1">
    <source>
        <dbReference type="Proteomes" id="UP000504637"/>
    </source>
</evidence>
<proteinExistence type="predicted"/>
<reference evidence="2" key="1">
    <citation type="submission" date="2020-01" db="EMBL/GenBank/DDBJ databases">
        <authorList>
            <consortium name="DOE Joint Genome Institute"/>
            <person name="Haridas S."/>
            <person name="Albert R."/>
            <person name="Binder M."/>
            <person name="Bloem J."/>
            <person name="Labutti K."/>
            <person name="Salamov A."/>
            <person name="Andreopoulos B."/>
            <person name="Baker S.E."/>
            <person name="Barry K."/>
            <person name="Bills G."/>
            <person name="Bluhm B.H."/>
            <person name="Cannon C."/>
            <person name="Castanera R."/>
            <person name="Culley D.E."/>
            <person name="Daum C."/>
            <person name="Ezra D."/>
            <person name="Gonzalez J.B."/>
            <person name="Henrissat B."/>
            <person name="Kuo A."/>
            <person name="Liang C."/>
            <person name="Lipzen A."/>
            <person name="Lutzoni F."/>
            <person name="Magnuson J."/>
            <person name="Mondo S."/>
            <person name="Nolan M."/>
            <person name="Ohm R."/>
            <person name="Pangilinan J."/>
            <person name="Park H.-J."/>
            <person name="Ramirez L."/>
            <person name="Alfaro M."/>
            <person name="Sun H."/>
            <person name="Tritt A."/>
            <person name="Yoshinaga Y."/>
            <person name="Zwiers L.-H."/>
            <person name="Turgeon B.G."/>
            <person name="Goodwin S.B."/>
            <person name="Spatafora J.W."/>
            <person name="Crous P.W."/>
            <person name="Grigoriev I.V."/>
        </authorList>
    </citation>
    <scope>NUCLEOTIDE SEQUENCE</scope>
    <source>
        <strain evidence="2">CBS 342.82</strain>
    </source>
</reference>
<accession>A0A6J3M1F5</accession>
<protein>
    <submittedName>
        <fullName evidence="2">Uncharacterized protein</fullName>
    </submittedName>
</protein>
<dbReference type="GeneID" id="54357821"/>
<reference evidence="2" key="2">
    <citation type="submission" date="2020-04" db="EMBL/GenBank/DDBJ databases">
        <authorList>
            <consortium name="NCBI Genome Project"/>
        </authorList>
    </citation>
    <scope>NUCLEOTIDE SEQUENCE</scope>
    <source>
        <strain evidence="2">CBS 342.82</strain>
    </source>
</reference>
<dbReference type="AlphaFoldDB" id="A0A6J3M1F5"/>
<reference evidence="2" key="3">
    <citation type="submission" date="2025-08" db="UniProtKB">
        <authorList>
            <consortium name="RefSeq"/>
        </authorList>
    </citation>
    <scope>IDENTIFICATION</scope>
    <source>
        <strain evidence="2">CBS 342.82</strain>
    </source>
</reference>
<sequence length="178" mass="20181">MCKESACSTQQPLCKPLWNGNACMYAHRSYAICLFLINGTHYRLYATVTLDHHGGRGHSSSSCYPRSLYIASPSVRETFSFRKRTALHGSSLKLFSCTSRLPWRSCISWHMCNFTPKSCQICPPTVSVWAATSVCSPEVIYPSTYPIYSCRSNRIEDYDCSIKTMTIQLRRVPTGHPY</sequence>
<gene>
    <name evidence="2" type="ORF">K489DRAFT_258189</name>
</gene>